<protein>
    <submittedName>
        <fullName evidence="1">Uncharacterized protein</fullName>
    </submittedName>
</protein>
<keyword evidence="2" id="KW-1185">Reference proteome</keyword>
<comment type="caution">
    <text evidence="1">The sequence shown here is derived from an EMBL/GenBank/DDBJ whole genome shotgun (WGS) entry which is preliminary data.</text>
</comment>
<dbReference type="Pfam" id="PF20125">
    <property type="entry name" value="DUF6515"/>
    <property type="match status" value="1"/>
</dbReference>
<dbReference type="InterPro" id="IPR045398">
    <property type="entry name" value="DUF6515"/>
</dbReference>
<dbReference type="OrthoDB" id="660033at2"/>
<name>A0A433WFN9_9BACT</name>
<evidence type="ECO:0000313" key="2">
    <source>
        <dbReference type="Proteomes" id="UP000281028"/>
    </source>
</evidence>
<reference evidence="1" key="1">
    <citation type="submission" date="2020-05" db="EMBL/GenBank/DDBJ databases">
        <title>Chitinophaga laudate sp. nov., isolated from a tropical peat swamp.</title>
        <authorList>
            <person name="Goh C.B.S."/>
            <person name="Lee M.S."/>
            <person name="Parimannan S."/>
            <person name="Pasbakhsh P."/>
            <person name="Yule C.M."/>
            <person name="Rajandas H."/>
            <person name="Loke S."/>
            <person name="Croft L."/>
            <person name="Tan J.B.L."/>
        </authorList>
    </citation>
    <scope>NUCLEOTIDE SEQUENCE</scope>
    <source>
        <strain evidence="1">Mgbs1</strain>
    </source>
</reference>
<gene>
    <name evidence="1" type="ORF">ECE50_024805</name>
</gene>
<dbReference type="EMBL" id="RIAR02000001">
    <property type="protein sequence ID" value="NSL90079.1"/>
    <property type="molecule type" value="Genomic_DNA"/>
</dbReference>
<proteinExistence type="predicted"/>
<organism evidence="1 2">
    <name type="scientific">Chitinophaga solisilvae</name>
    <dbReference type="NCBI Taxonomy" id="1233460"/>
    <lineage>
        <taxon>Bacteria</taxon>
        <taxon>Pseudomonadati</taxon>
        <taxon>Bacteroidota</taxon>
        <taxon>Chitinophagia</taxon>
        <taxon>Chitinophagales</taxon>
        <taxon>Chitinophagaceae</taxon>
        <taxon>Chitinophaga</taxon>
    </lineage>
</organism>
<dbReference type="Proteomes" id="UP000281028">
    <property type="component" value="Unassembled WGS sequence"/>
</dbReference>
<evidence type="ECO:0000313" key="1">
    <source>
        <dbReference type="EMBL" id="NSL90079.1"/>
    </source>
</evidence>
<dbReference type="AlphaFoldDB" id="A0A433WFN9"/>
<sequence>MKNRSYMLFVLIGLLCTSTATGAYAQRMPHGGSGRVMSGGHYSAPGRYYYHGYRGPVFHGGYYRPGWYGPVYRPYFRTRVFFPPVGLYVSTLPYGYFPLGPAFGPVFYYQGTYYRSNDNNRGYNVVDPPLNAIVPNLPKDAAAIELNGNSYYEFNGTYYQEIMTDNGRRYQVVGRNGKIGDNTVAPQPYNNSAPDEQLMTSLPEGSRSVQLNGQQYFLSPDGMYYQEVKTSNGTGYKVVGKMDADE</sequence>
<accession>A0A433WFN9</accession>